<keyword evidence="4 12" id="KW-1003">Cell membrane</keyword>
<name>A0A3M3ZUL4_9PSED</name>
<keyword evidence="6 12" id="KW-0808">Transferase</keyword>
<dbReference type="GO" id="GO:0006744">
    <property type="term" value="P:ubiquinone biosynthetic process"/>
    <property type="evidence" value="ECO:0007669"/>
    <property type="project" value="UniProtKB-UniRule"/>
</dbReference>
<feature type="transmembrane region" description="Helical" evidence="12">
    <location>
        <begin position="309"/>
        <end position="330"/>
    </location>
</feature>
<dbReference type="NCBIfam" id="TIGR01474">
    <property type="entry name" value="ubiA_proteo"/>
    <property type="match status" value="1"/>
</dbReference>
<comment type="subcellular location">
    <subcellularLocation>
        <location evidence="12">Cell inner membrane</location>
        <topology evidence="12">Multi-pass membrane protein</topology>
    </subcellularLocation>
    <subcellularLocation>
        <location evidence="2">Membrane</location>
        <topology evidence="2">Multi-pass membrane protein</topology>
    </subcellularLocation>
</comment>
<dbReference type="FunFam" id="1.10.357.140:FF:000002">
    <property type="entry name" value="4-hydroxybenzoate octaprenyltransferase"/>
    <property type="match status" value="1"/>
</dbReference>
<comment type="caution">
    <text evidence="14">The sequence shown here is derived from an EMBL/GenBank/DDBJ whole genome shotgun (WGS) entry which is preliminary data.</text>
</comment>
<accession>A0A3M3ZUL4</accession>
<evidence type="ECO:0000256" key="3">
    <source>
        <dbReference type="ARBA" id="ARBA00005985"/>
    </source>
</evidence>
<feature type="transmembrane region" description="Helical" evidence="12">
    <location>
        <begin position="132"/>
        <end position="154"/>
    </location>
</feature>
<dbReference type="GO" id="GO:0008412">
    <property type="term" value="F:4-hydroxybenzoate polyprenyltransferase activity"/>
    <property type="evidence" value="ECO:0007669"/>
    <property type="project" value="UniProtKB-UniRule"/>
</dbReference>
<dbReference type="PANTHER" id="PTHR11048:SF28">
    <property type="entry name" value="4-HYDROXYBENZOATE POLYPRENYLTRANSFERASE, MITOCHONDRIAL"/>
    <property type="match status" value="1"/>
</dbReference>
<dbReference type="Gene3D" id="1.20.120.1780">
    <property type="entry name" value="UbiA prenyltransferase"/>
    <property type="match status" value="1"/>
</dbReference>
<evidence type="ECO:0000256" key="1">
    <source>
        <dbReference type="ARBA" id="ARBA00001946"/>
    </source>
</evidence>
<dbReference type="InterPro" id="IPR000537">
    <property type="entry name" value="UbiA_prenyltransferase"/>
</dbReference>
<evidence type="ECO:0000313" key="14">
    <source>
        <dbReference type="EMBL" id="RMO97504.1"/>
    </source>
</evidence>
<evidence type="ECO:0000256" key="10">
    <source>
        <dbReference type="ARBA" id="ARBA00022989"/>
    </source>
</evidence>
<dbReference type="InterPro" id="IPR044878">
    <property type="entry name" value="UbiA_sf"/>
</dbReference>
<keyword evidence="9 12" id="KW-0460">Magnesium</keyword>
<evidence type="ECO:0000256" key="7">
    <source>
        <dbReference type="ARBA" id="ARBA00022688"/>
    </source>
</evidence>
<dbReference type="HAMAP" id="MF_01635">
    <property type="entry name" value="UbiA"/>
    <property type="match status" value="1"/>
</dbReference>
<evidence type="ECO:0000313" key="15">
    <source>
        <dbReference type="Proteomes" id="UP000279372"/>
    </source>
</evidence>
<comment type="function">
    <text evidence="12">Catalyzes the prenylation of para-hydroxybenzoate (PHB) with an all-trans polyprenyl group. Mediates the second step in the final reaction sequence of ubiquinone-8 (UQ-8) biosynthesis, which is the condensation of the polyisoprenoid side chain with PHB, generating the first membrane-bound Q intermediate 3-octaprenyl-4-hydroxybenzoate.</text>
</comment>
<feature type="transmembrane region" description="Helical" evidence="12">
    <location>
        <begin position="181"/>
        <end position="199"/>
    </location>
</feature>
<dbReference type="EMBL" id="RBQB01000022">
    <property type="protein sequence ID" value="RMO97504.1"/>
    <property type="molecule type" value="Genomic_DNA"/>
</dbReference>
<sequence>MGTPLAFQSWRAERAGRRSLSTRAVQRASQQGPRLMYLSLLKSLNRLSPRAWDFVQLTRIDKPIGIYLLLWPTLWAVWIAGKGAPSLKTVFIFVVGVFLMRAAGCVINDFADRKVDGHVKRTEQRPLVSGKVSSREALILFAVLVGLSFVLVLFTNPATIWLSFGGLALAATYPFMKRYTYYPQVVLGAAFSWGMPMAFTAETGELPAAAWLLYIANLLWAVGYDTYYAMVDRDDDLKIGVKSTAVLFGDADRVIIITLQGLTLGCLLLAGARFELGTCFYLGLLVAAGCFAWEFWSTRQRDRDACFKAFLHNHWAGLAIFLGIVADYALR</sequence>
<keyword evidence="5 12" id="KW-0997">Cell inner membrane</keyword>
<gene>
    <name evidence="12" type="primary">ubiA</name>
    <name evidence="14" type="ORF">ALQ33_04937</name>
</gene>
<feature type="transmembrane region" description="Helical" evidence="12">
    <location>
        <begin position="280"/>
        <end position="297"/>
    </location>
</feature>
<comment type="cofactor">
    <cofactor evidence="1 12">
        <name>Mg(2+)</name>
        <dbReference type="ChEBI" id="CHEBI:18420"/>
    </cofactor>
</comment>
<feature type="transmembrane region" description="Helical" evidence="12">
    <location>
        <begin position="90"/>
        <end position="111"/>
    </location>
</feature>
<evidence type="ECO:0000256" key="9">
    <source>
        <dbReference type="ARBA" id="ARBA00022842"/>
    </source>
</evidence>
<reference evidence="14 15" key="1">
    <citation type="submission" date="2018-08" db="EMBL/GenBank/DDBJ databases">
        <title>Recombination of ecologically and evolutionarily significant loci maintains genetic cohesion in the Pseudomonas syringae species complex.</title>
        <authorList>
            <person name="Dillon M."/>
            <person name="Thakur S."/>
            <person name="Almeida R.N.D."/>
            <person name="Weir B.S."/>
            <person name="Guttman D.S."/>
        </authorList>
    </citation>
    <scope>NUCLEOTIDE SEQUENCE [LARGE SCALE GENOMIC DNA]</scope>
    <source>
        <strain evidence="14 15">ICMP 8902</strain>
    </source>
</reference>
<feature type="transmembrane region" description="Helical" evidence="12">
    <location>
        <begin position="211"/>
        <end position="230"/>
    </location>
</feature>
<evidence type="ECO:0000256" key="8">
    <source>
        <dbReference type="ARBA" id="ARBA00022692"/>
    </source>
</evidence>
<keyword evidence="10 12" id="KW-1133">Transmembrane helix</keyword>
<keyword evidence="11 12" id="KW-0472">Membrane</keyword>
<dbReference type="AlphaFoldDB" id="A0A3M3ZUL4"/>
<dbReference type="EC" id="2.5.1.39" evidence="12 13"/>
<protein>
    <recommendedName>
        <fullName evidence="12 13">4-hydroxybenzoate octaprenyltransferase</fullName>
        <ecNumber evidence="12 13">2.5.1.39</ecNumber>
    </recommendedName>
    <alternativeName>
        <fullName evidence="12">4-HB polyprenyltransferase</fullName>
    </alternativeName>
</protein>
<evidence type="ECO:0000256" key="2">
    <source>
        <dbReference type="ARBA" id="ARBA00004141"/>
    </source>
</evidence>
<comment type="catalytic activity">
    <reaction evidence="12">
        <text>all-trans-octaprenyl diphosphate + 4-hydroxybenzoate = 4-hydroxy-3-(all-trans-octaprenyl)benzoate + diphosphate</text>
        <dbReference type="Rhea" id="RHEA:27782"/>
        <dbReference type="ChEBI" id="CHEBI:1617"/>
        <dbReference type="ChEBI" id="CHEBI:17879"/>
        <dbReference type="ChEBI" id="CHEBI:33019"/>
        <dbReference type="ChEBI" id="CHEBI:57711"/>
        <dbReference type="EC" id="2.5.1.39"/>
    </reaction>
</comment>
<evidence type="ECO:0000256" key="13">
    <source>
        <dbReference type="NCBIfam" id="TIGR01474"/>
    </source>
</evidence>
<evidence type="ECO:0000256" key="12">
    <source>
        <dbReference type="HAMAP-Rule" id="MF_01635"/>
    </source>
</evidence>
<comment type="pathway">
    <text evidence="12">Cofactor biosynthesis; ubiquinone biosynthesis.</text>
</comment>
<evidence type="ECO:0000256" key="5">
    <source>
        <dbReference type="ARBA" id="ARBA00022519"/>
    </source>
</evidence>
<evidence type="ECO:0000256" key="11">
    <source>
        <dbReference type="ARBA" id="ARBA00023136"/>
    </source>
</evidence>
<feature type="transmembrane region" description="Helical" evidence="12">
    <location>
        <begin position="251"/>
        <end position="274"/>
    </location>
</feature>
<dbReference type="InterPro" id="IPR006370">
    <property type="entry name" value="HB_polyprenyltransferase-like"/>
</dbReference>
<dbReference type="Pfam" id="PF01040">
    <property type="entry name" value="UbiA"/>
    <property type="match status" value="1"/>
</dbReference>
<dbReference type="InterPro" id="IPR039653">
    <property type="entry name" value="Prenyltransferase"/>
</dbReference>
<evidence type="ECO:0000256" key="4">
    <source>
        <dbReference type="ARBA" id="ARBA00022475"/>
    </source>
</evidence>
<dbReference type="Gene3D" id="1.10.357.140">
    <property type="entry name" value="UbiA prenyltransferase"/>
    <property type="match status" value="1"/>
</dbReference>
<dbReference type="Proteomes" id="UP000279372">
    <property type="component" value="Unassembled WGS sequence"/>
</dbReference>
<proteinExistence type="inferred from homology"/>
<dbReference type="GO" id="GO:0005886">
    <property type="term" value="C:plasma membrane"/>
    <property type="evidence" value="ECO:0007669"/>
    <property type="project" value="UniProtKB-SubCell"/>
</dbReference>
<organism evidence="14 15">
    <name type="scientific">Pseudomonas syringae pv. philadelphi</name>
    <dbReference type="NCBI Taxonomy" id="251706"/>
    <lineage>
        <taxon>Bacteria</taxon>
        <taxon>Pseudomonadati</taxon>
        <taxon>Pseudomonadota</taxon>
        <taxon>Gammaproteobacteria</taxon>
        <taxon>Pseudomonadales</taxon>
        <taxon>Pseudomonadaceae</taxon>
        <taxon>Pseudomonas</taxon>
    </lineage>
</organism>
<comment type="similarity">
    <text evidence="3 12">Belongs to the UbiA prenyltransferase family.</text>
</comment>
<dbReference type="UniPathway" id="UPA00232"/>
<keyword evidence="8 12" id="KW-0812">Transmembrane</keyword>
<evidence type="ECO:0000256" key="6">
    <source>
        <dbReference type="ARBA" id="ARBA00022679"/>
    </source>
</evidence>
<dbReference type="FunFam" id="1.20.120.1780:FF:000001">
    <property type="entry name" value="4-hydroxybenzoate octaprenyltransferase"/>
    <property type="match status" value="1"/>
</dbReference>
<dbReference type="CDD" id="cd13959">
    <property type="entry name" value="PT_UbiA_COQ2"/>
    <property type="match status" value="1"/>
</dbReference>
<keyword evidence="7 12" id="KW-0831">Ubiquinone biosynthesis</keyword>
<feature type="transmembrane region" description="Helical" evidence="12">
    <location>
        <begin position="64"/>
        <end position="84"/>
    </location>
</feature>
<dbReference type="PANTHER" id="PTHR11048">
    <property type="entry name" value="PRENYLTRANSFERASES"/>
    <property type="match status" value="1"/>
</dbReference>